<feature type="domain" description="Chorismate mutase" evidence="5">
    <location>
        <begin position="1"/>
        <end position="84"/>
    </location>
</feature>
<accession>A0A562TJ41</accession>
<dbReference type="InterPro" id="IPR051331">
    <property type="entry name" value="Chorismate_mutase-related"/>
</dbReference>
<keyword evidence="4" id="KW-0413">Isomerase</keyword>
<organism evidence="6 7">
    <name type="scientific">Roseibium hamelinense</name>
    <dbReference type="NCBI Taxonomy" id="150831"/>
    <lineage>
        <taxon>Bacteria</taxon>
        <taxon>Pseudomonadati</taxon>
        <taxon>Pseudomonadota</taxon>
        <taxon>Alphaproteobacteria</taxon>
        <taxon>Hyphomicrobiales</taxon>
        <taxon>Stappiaceae</taxon>
        <taxon>Roseibium</taxon>
    </lineage>
</organism>
<dbReference type="EMBL" id="VLLF01000001">
    <property type="protein sequence ID" value="TWI92976.1"/>
    <property type="molecule type" value="Genomic_DNA"/>
</dbReference>
<dbReference type="SMART" id="SM00830">
    <property type="entry name" value="CM_2"/>
    <property type="match status" value="1"/>
</dbReference>
<comment type="pathway">
    <text evidence="1">Metabolic intermediate biosynthesis; prephenate biosynthesis; prephenate from chorismate: step 1/1.</text>
</comment>
<dbReference type="GO" id="GO:0009697">
    <property type="term" value="P:salicylic acid biosynthetic process"/>
    <property type="evidence" value="ECO:0007669"/>
    <property type="project" value="TreeGrafter"/>
</dbReference>
<evidence type="ECO:0000259" key="5">
    <source>
        <dbReference type="PROSITE" id="PS51168"/>
    </source>
</evidence>
<comment type="caution">
    <text evidence="6">The sequence shown here is derived from an EMBL/GenBank/DDBJ whole genome shotgun (WGS) entry which is preliminary data.</text>
</comment>
<dbReference type="NCBIfam" id="TIGR01806">
    <property type="entry name" value="CM_mono2"/>
    <property type="match status" value="1"/>
</dbReference>
<evidence type="ECO:0000313" key="7">
    <source>
        <dbReference type="Proteomes" id="UP000320593"/>
    </source>
</evidence>
<protein>
    <recommendedName>
        <fullName evidence="2">chorismate mutase</fullName>
        <ecNumber evidence="2">5.4.99.5</ecNumber>
    </recommendedName>
</protein>
<dbReference type="PANTHER" id="PTHR38041">
    <property type="entry name" value="CHORISMATE MUTASE"/>
    <property type="match status" value="1"/>
</dbReference>
<proteinExistence type="predicted"/>
<dbReference type="InterPro" id="IPR008240">
    <property type="entry name" value="Chorismate_mutase_periplasmic"/>
</dbReference>
<dbReference type="UniPathway" id="UPA00120">
    <property type="reaction ID" value="UER00203"/>
</dbReference>
<dbReference type="InterPro" id="IPR002701">
    <property type="entry name" value="CM_II_prokaryot"/>
</dbReference>
<dbReference type="GO" id="GO:0004106">
    <property type="term" value="F:chorismate mutase activity"/>
    <property type="evidence" value="ECO:0007669"/>
    <property type="project" value="UniProtKB-EC"/>
</dbReference>
<dbReference type="InterPro" id="IPR036263">
    <property type="entry name" value="Chorismate_II_sf"/>
</dbReference>
<dbReference type="Proteomes" id="UP000320593">
    <property type="component" value="Unassembled WGS sequence"/>
</dbReference>
<dbReference type="EC" id="5.4.99.5" evidence="2"/>
<dbReference type="PROSITE" id="PS51168">
    <property type="entry name" value="CHORISMATE_MUT_2"/>
    <property type="match status" value="1"/>
</dbReference>
<sequence>MGTSNVQAAPPDLFDTINDRLGYMQAVAAWKVENQHAIEDPAREKIVLKAASEAASKAGFNTDTVEVFFEAQIEAAKAIQLCWANRWHTGSPRPEHVPDLVTDVRPALISLGDKIIEQLSSLSVSPKDQADFNAAVRVDCLPEDNRNELFDALINISETTE</sequence>
<evidence type="ECO:0000256" key="4">
    <source>
        <dbReference type="ARBA" id="ARBA00023235"/>
    </source>
</evidence>
<evidence type="ECO:0000256" key="2">
    <source>
        <dbReference type="ARBA" id="ARBA00012404"/>
    </source>
</evidence>
<evidence type="ECO:0000256" key="3">
    <source>
        <dbReference type="ARBA" id="ARBA00022729"/>
    </source>
</evidence>
<dbReference type="AlphaFoldDB" id="A0A562TJ41"/>
<dbReference type="InterPro" id="IPR036979">
    <property type="entry name" value="CM_dom_sf"/>
</dbReference>
<gene>
    <name evidence="6" type="ORF">JM93_00528</name>
</gene>
<reference evidence="6 7" key="1">
    <citation type="submission" date="2019-07" db="EMBL/GenBank/DDBJ databases">
        <title>Genomic Encyclopedia of Archaeal and Bacterial Type Strains, Phase II (KMG-II): from individual species to whole genera.</title>
        <authorList>
            <person name="Goeker M."/>
        </authorList>
    </citation>
    <scope>NUCLEOTIDE SEQUENCE [LARGE SCALE GENOMIC DNA]</scope>
    <source>
        <strain evidence="6 7">ATCC BAA-252</strain>
    </source>
</reference>
<dbReference type="Pfam" id="PF01817">
    <property type="entry name" value="CM_2"/>
    <property type="match status" value="1"/>
</dbReference>
<keyword evidence="7" id="KW-1185">Reference proteome</keyword>
<name>A0A562TJ41_9HYPH</name>
<evidence type="ECO:0000313" key="6">
    <source>
        <dbReference type="EMBL" id="TWI92976.1"/>
    </source>
</evidence>
<dbReference type="GO" id="GO:0046417">
    <property type="term" value="P:chorismate metabolic process"/>
    <property type="evidence" value="ECO:0007669"/>
    <property type="project" value="InterPro"/>
</dbReference>
<dbReference type="PANTHER" id="PTHR38041:SF2">
    <property type="entry name" value="SECRETED CHORISMATE MUTASE"/>
    <property type="match status" value="1"/>
</dbReference>
<keyword evidence="3" id="KW-0732">Signal</keyword>
<dbReference type="Gene3D" id="1.20.59.10">
    <property type="entry name" value="Chorismate mutase"/>
    <property type="match status" value="1"/>
</dbReference>
<evidence type="ECO:0000256" key="1">
    <source>
        <dbReference type="ARBA" id="ARBA00004817"/>
    </source>
</evidence>
<dbReference type="SUPFAM" id="SSF48600">
    <property type="entry name" value="Chorismate mutase II"/>
    <property type="match status" value="1"/>
</dbReference>